<evidence type="ECO:0000256" key="5">
    <source>
        <dbReference type="PROSITE-ProRule" id="PRU10141"/>
    </source>
</evidence>
<dbReference type="PANTHER" id="PTHR43289:SF6">
    <property type="entry name" value="SERINE_THREONINE-PROTEIN KINASE NEKL-3"/>
    <property type="match status" value="1"/>
</dbReference>
<proteinExistence type="predicted"/>
<dbReference type="PROSITE" id="PS00107">
    <property type="entry name" value="PROTEIN_KINASE_ATP"/>
    <property type="match status" value="1"/>
</dbReference>
<keyword evidence="1" id="KW-0808">Transferase</keyword>
<dbReference type="SUPFAM" id="SSF56112">
    <property type="entry name" value="Protein kinase-like (PK-like)"/>
    <property type="match status" value="1"/>
</dbReference>
<dbReference type="InterPro" id="IPR008271">
    <property type="entry name" value="Ser/Thr_kinase_AS"/>
</dbReference>
<dbReference type="SMART" id="SM00220">
    <property type="entry name" value="S_TKc"/>
    <property type="match status" value="1"/>
</dbReference>
<dbReference type="PROSITE" id="PS00108">
    <property type="entry name" value="PROTEIN_KINASE_ST"/>
    <property type="match status" value="1"/>
</dbReference>
<dbReference type="InterPro" id="IPR017441">
    <property type="entry name" value="Protein_kinase_ATP_BS"/>
</dbReference>
<dbReference type="PROSITE" id="PS50011">
    <property type="entry name" value="PROTEIN_KINASE_DOM"/>
    <property type="match status" value="1"/>
</dbReference>
<dbReference type="EMBL" id="CP072648">
    <property type="protein sequence ID" value="QUW01917.1"/>
    <property type="molecule type" value="Genomic_DNA"/>
</dbReference>
<feature type="binding site" evidence="5">
    <location>
        <position position="52"/>
    </location>
    <ligand>
        <name>ATP</name>
        <dbReference type="ChEBI" id="CHEBI:30616"/>
    </ligand>
</feature>
<dbReference type="GO" id="GO:0004674">
    <property type="term" value="F:protein serine/threonine kinase activity"/>
    <property type="evidence" value="ECO:0007669"/>
    <property type="project" value="UniProtKB-KW"/>
</dbReference>
<evidence type="ECO:0000313" key="7">
    <source>
        <dbReference type="EMBL" id="QUW01917.1"/>
    </source>
</evidence>
<dbReference type="CDD" id="cd14014">
    <property type="entry name" value="STKc_PknB_like"/>
    <property type="match status" value="1"/>
</dbReference>
<keyword evidence="3 7" id="KW-0418">Kinase</keyword>
<dbReference type="InterPro" id="IPR011009">
    <property type="entry name" value="Kinase-like_dom_sf"/>
</dbReference>
<sequence length="335" mass="36121">MMATSGTVEFYKSLIGQTLNNNYRIEKIIGSGGMGAVFLATHLTLGSSVAVKVLSPALTSDQSLVKRFQREARVGGQLTHPNIVRVQDFGKTPDGLLFMVMEYVAGETLAARLSRVEKLSLEECLRILEPLCDALGLAHGRNLLHRDLKPANVLVGELDGRQIVKLLDFGIVKLLQPDEQVSQLTAVGQVFGTPLYMAPEHLMGLTLSPQADLYSLAVMAYEMLTGQPPAQHDDLRKMLELKMKPPPSVATYAPALPSALDAVFAKALASNPEQRYGTASEFFLAMQAAHKQKTQEMLSAAFAGQSAASSGDETGPPSAGKGWLGGLWNKVFGKR</sequence>
<reference evidence="7 8" key="1">
    <citation type="submission" date="2021-03" db="EMBL/GenBank/DDBJ databases">
        <title>Genomic and phenotypic characterization of Chloracidobacterium isolates provides evidence for multiple species.</title>
        <authorList>
            <person name="Saini M.K."/>
            <person name="Costas A.M.G."/>
            <person name="Tank M."/>
            <person name="Bryant D.A."/>
        </authorList>
    </citation>
    <scope>NUCLEOTIDE SEQUENCE [LARGE SCALE GENOMIC DNA]</scope>
    <source>
        <strain evidence="7 8">BV2-C</strain>
    </source>
</reference>
<dbReference type="Gene3D" id="1.10.510.10">
    <property type="entry name" value="Transferase(Phosphotransferase) domain 1"/>
    <property type="match status" value="1"/>
</dbReference>
<protein>
    <submittedName>
        <fullName evidence="7">Serine/threonine protein kinase</fullName>
    </submittedName>
</protein>
<dbReference type="PANTHER" id="PTHR43289">
    <property type="entry name" value="MITOGEN-ACTIVATED PROTEIN KINASE KINASE KINASE 20-RELATED"/>
    <property type="match status" value="1"/>
</dbReference>
<evidence type="ECO:0000256" key="1">
    <source>
        <dbReference type="ARBA" id="ARBA00022679"/>
    </source>
</evidence>
<accession>A0ABX8B4L6</accession>
<evidence type="ECO:0000256" key="2">
    <source>
        <dbReference type="ARBA" id="ARBA00022741"/>
    </source>
</evidence>
<evidence type="ECO:0000313" key="8">
    <source>
        <dbReference type="Proteomes" id="UP000676506"/>
    </source>
</evidence>
<evidence type="ECO:0000256" key="4">
    <source>
        <dbReference type="ARBA" id="ARBA00022840"/>
    </source>
</evidence>
<evidence type="ECO:0000256" key="3">
    <source>
        <dbReference type="ARBA" id="ARBA00022777"/>
    </source>
</evidence>
<name>A0ABX8B4L6_9BACT</name>
<dbReference type="Pfam" id="PF00069">
    <property type="entry name" value="Pkinase"/>
    <property type="match status" value="1"/>
</dbReference>
<keyword evidence="7" id="KW-0723">Serine/threonine-protein kinase</keyword>
<gene>
    <name evidence="7" type="ORF">J8C06_05925</name>
</gene>
<evidence type="ECO:0000259" key="6">
    <source>
        <dbReference type="PROSITE" id="PS50011"/>
    </source>
</evidence>
<keyword evidence="2 5" id="KW-0547">Nucleotide-binding</keyword>
<keyword evidence="8" id="KW-1185">Reference proteome</keyword>
<dbReference type="InterPro" id="IPR000719">
    <property type="entry name" value="Prot_kinase_dom"/>
</dbReference>
<feature type="domain" description="Protein kinase" evidence="6">
    <location>
        <begin position="23"/>
        <end position="298"/>
    </location>
</feature>
<keyword evidence="4 5" id="KW-0067">ATP-binding</keyword>
<organism evidence="7 8">
    <name type="scientific">Chloracidobacterium validum</name>
    <dbReference type="NCBI Taxonomy" id="2821543"/>
    <lineage>
        <taxon>Bacteria</taxon>
        <taxon>Pseudomonadati</taxon>
        <taxon>Acidobacteriota</taxon>
        <taxon>Terriglobia</taxon>
        <taxon>Terriglobales</taxon>
        <taxon>Acidobacteriaceae</taxon>
        <taxon>Chloracidobacterium</taxon>
    </lineage>
</organism>
<dbReference type="Proteomes" id="UP000676506">
    <property type="component" value="Chromosome 1"/>
</dbReference>
<dbReference type="Gene3D" id="3.30.200.20">
    <property type="entry name" value="Phosphorylase Kinase, domain 1"/>
    <property type="match status" value="1"/>
</dbReference>